<dbReference type="OrthoDB" id="2972750at2759"/>
<keyword evidence="4" id="KW-1185">Reference proteome</keyword>
<accession>A0A0C2Z0T0</accession>
<keyword evidence="2" id="KW-0472">Membrane</keyword>
<sequence>MSPALQTLTHSSGAEPSATATPPHESSFTAGSPPLVLGFLAIAIFTAAMVVVFGWRRIQMRGWTIGGISAAEVLSGNVIPVVMKKPKLWDLRNGGQPEHWQWGEVAIPDPRGPGYAYTDGQWASIMPLSAKAVSVSEIRDKPPPSLPAFGSYHLRHSQAPQGEPNLFNRFLPRAWRWRSSKPNKNTPPGSAEPSTRLQVGVAIIMPSPEFPLYVKKRTNNDTYKQEIRKRNVITDFSIGIYECTWNES</sequence>
<gene>
    <name evidence="3" type="ORF">M413DRAFT_440339</name>
</gene>
<feature type="region of interest" description="Disordered" evidence="1">
    <location>
        <begin position="1"/>
        <end position="27"/>
    </location>
</feature>
<proteinExistence type="predicted"/>
<evidence type="ECO:0000313" key="3">
    <source>
        <dbReference type="EMBL" id="KIM46762.1"/>
    </source>
</evidence>
<dbReference type="HOGENOM" id="CLU_097608_0_0_1"/>
<reference evidence="3 4" key="1">
    <citation type="submission" date="2014-04" db="EMBL/GenBank/DDBJ databases">
        <authorList>
            <consortium name="DOE Joint Genome Institute"/>
            <person name="Kuo A."/>
            <person name="Gay G."/>
            <person name="Dore J."/>
            <person name="Kohler A."/>
            <person name="Nagy L.G."/>
            <person name="Floudas D."/>
            <person name="Copeland A."/>
            <person name="Barry K.W."/>
            <person name="Cichocki N."/>
            <person name="Veneault-Fourrey C."/>
            <person name="LaButti K."/>
            <person name="Lindquist E.A."/>
            <person name="Lipzen A."/>
            <person name="Lundell T."/>
            <person name="Morin E."/>
            <person name="Murat C."/>
            <person name="Sun H."/>
            <person name="Tunlid A."/>
            <person name="Henrissat B."/>
            <person name="Grigoriev I.V."/>
            <person name="Hibbett D.S."/>
            <person name="Martin F."/>
            <person name="Nordberg H.P."/>
            <person name="Cantor M.N."/>
            <person name="Hua S.X."/>
        </authorList>
    </citation>
    <scope>NUCLEOTIDE SEQUENCE [LARGE SCALE GENOMIC DNA]</scope>
    <source>
        <strain evidence="4">h7</strain>
    </source>
</reference>
<evidence type="ECO:0000256" key="1">
    <source>
        <dbReference type="SAM" id="MobiDB-lite"/>
    </source>
</evidence>
<organism evidence="3 4">
    <name type="scientific">Hebeloma cylindrosporum</name>
    <dbReference type="NCBI Taxonomy" id="76867"/>
    <lineage>
        <taxon>Eukaryota</taxon>
        <taxon>Fungi</taxon>
        <taxon>Dikarya</taxon>
        <taxon>Basidiomycota</taxon>
        <taxon>Agaricomycotina</taxon>
        <taxon>Agaricomycetes</taxon>
        <taxon>Agaricomycetidae</taxon>
        <taxon>Agaricales</taxon>
        <taxon>Agaricineae</taxon>
        <taxon>Hymenogastraceae</taxon>
        <taxon>Hebeloma</taxon>
    </lineage>
</organism>
<dbReference type="AlphaFoldDB" id="A0A0C2Z0T0"/>
<dbReference type="EMBL" id="KN831770">
    <property type="protein sequence ID" value="KIM46762.1"/>
    <property type="molecule type" value="Genomic_DNA"/>
</dbReference>
<name>A0A0C2Z0T0_HEBCY</name>
<keyword evidence="2" id="KW-1133">Transmembrane helix</keyword>
<evidence type="ECO:0000256" key="2">
    <source>
        <dbReference type="SAM" id="Phobius"/>
    </source>
</evidence>
<reference evidence="4" key="2">
    <citation type="submission" date="2015-01" db="EMBL/GenBank/DDBJ databases">
        <title>Evolutionary Origins and Diversification of the Mycorrhizal Mutualists.</title>
        <authorList>
            <consortium name="DOE Joint Genome Institute"/>
            <consortium name="Mycorrhizal Genomics Consortium"/>
            <person name="Kohler A."/>
            <person name="Kuo A."/>
            <person name="Nagy L.G."/>
            <person name="Floudas D."/>
            <person name="Copeland A."/>
            <person name="Barry K.W."/>
            <person name="Cichocki N."/>
            <person name="Veneault-Fourrey C."/>
            <person name="LaButti K."/>
            <person name="Lindquist E.A."/>
            <person name="Lipzen A."/>
            <person name="Lundell T."/>
            <person name="Morin E."/>
            <person name="Murat C."/>
            <person name="Riley R."/>
            <person name="Ohm R."/>
            <person name="Sun H."/>
            <person name="Tunlid A."/>
            <person name="Henrissat B."/>
            <person name="Grigoriev I.V."/>
            <person name="Hibbett D.S."/>
            <person name="Martin F."/>
        </authorList>
    </citation>
    <scope>NUCLEOTIDE SEQUENCE [LARGE SCALE GENOMIC DNA]</scope>
    <source>
        <strain evidence="4">h7</strain>
    </source>
</reference>
<keyword evidence="2" id="KW-0812">Transmembrane</keyword>
<feature type="transmembrane region" description="Helical" evidence="2">
    <location>
        <begin position="35"/>
        <end position="55"/>
    </location>
</feature>
<protein>
    <submittedName>
        <fullName evidence="3">Uncharacterized protein</fullName>
    </submittedName>
</protein>
<dbReference type="Proteomes" id="UP000053424">
    <property type="component" value="Unassembled WGS sequence"/>
</dbReference>
<evidence type="ECO:0000313" key="4">
    <source>
        <dbReference type="Proteomes" id="UP000053424"/>
    </source>
</evidence>